<feature type="transmembrane region" description="Helical" evidence="5">
    <location>
        <begin position="117"/>
        <end position="138"/>
    </location>
</feature>
<dbReference type="OrthoDB" id="63113at2759"/>
<organism evidence="6 7">
    <name type="scientific">Apiotrichum porosum</name>
    <dbReference type="NCBI Taxonomy" id="105984"/>
    <lineage>
        <taxon>Eukaryota</taxon>
        <taxon>Fungi</taxon>
        <taxon>Dikarya</taxon>
        <taxon>Basidiomycota</taxon>
        <taxon>Agaricomycotina</taxon>
        <taxon>Tremellomycetes</taxon>
        <taxon>Trichosporonales</taxon>
        <taxon>Trichosporonaceae</taxon>
        <taxon>Apiotrichum</taxon>
    </lineage>
</organism>
<evidence type="ECO:0000256" key="5">
    <source>
        <dbReference type="RuleBase" id="RU363107"/>
    </source>
</evidence>
<dbReference type="GO" id="GO:0016020">
    <property type="term" value="C:membrane"/>
    <property type="evidence" value="ECO:0007669"/>
    <property type="project" value="UniProtKB-SubCell"/>
</dbReference>
<dbReference type="PANTHER" id="PTHR19317:SF0">
    <property type="entry name" value="PRENYLATED RAB ACCEPTOR PROTEIN 1"/>
    <property type="match status" value="1"/>
</dbReference>
<evidence type="ECO:0000256" key="4">
    <source>
        <dbReference type="ARBA" id="ARBA00023136"/>
    </source>
</evidence>
<keyword evidence="4 5" id="KW-0472">Membrane</keyword>
<keyword evidence="2 5" id="KW-0812">Transmembrane</keyword>
<keyword evidence="7" id="KW-1185">Reference proteome</keyword>
<dbReference type="EMBL" id="RSCE01000016">
    <property type="protein sequence ID" value="RSH77398.1"/>
    <property type="molecule type" value="Genomic_DNA"/>
</dbReference>
<feature type="transmembrane region" description="Helical" evidence="5">
    <location>
        <begin position="56"/>
        <end position="74"/>
    </location>
</feature>
<gene>
    <name evidence="6" type="ORF">EHS24_003361</name>
</gene>
<dbReference type="RefSeq" id="XP_028472545.1">
    <property type="nucleotide sequence ID" value="XM_028619049.1"/>
</dbReference>
<comment type="subcellular location">
    <subcellularLocation>
        <location evidence="1 5">Membrane</location>
        <topology evidence="1 5">Multi-pass membrane protein</topology>
    </subcellularLocation>
</comment>
<evidence type="ECO:0000256" key="1">
    <source>
        <dbReference type="ARBA" id="ARBA00004141"/>
    </source>
</evidence>
<evidence type="ECO:0000256" key="2">
    <source>
        <dbReference type="ARBA" id="ARBA00022692"/>
    </source>
</evidence>
<feature type="transmembrane region" description="Helical" evidence="5">
    <location>
        <begin position="80"/>
        <end position="97"/>
    </location>
</feature>
<comment type="similarity">
    <text evidence="5">Belongs to the PRA1 family.</text>
</comment>
<evidence type="ECO:0000256" key="3">
    <source>
        <dbReference type="ARBA" id="ARBA00022989"/>
    </source>
</evidence>
<dbReference type="InterPro" id="IPR004895">
    <property type="entry name" value="Prenylated_rab_accept_PRA1"/>
</dbReference>
<dbReference type="GO" id="GO:0005794">
    <property type="term" value="C:Golgi apparatus"/>
    <property type="evidence" value="ECO:0007669"/>
    <property type="project" value="TreeGrafter"/>
</dbReference>
<dbReference type="GeneID" id="39587904"/>
<dbReference type="STRING" id="105984.A0A427XEX1"/>
<reference evidence="6 7" key="1">
    <citation type="submission" date="2018-11" db="EMBL/GenBank/DDBJ databases">
        <title>Genome sequence of Apiotrichum porosum DSM 27194.</title>
        <authorList>
            <person name="Aliyu H."/>
            <person name="Gorte O."/>
            <person name="Ochsenreither K."/>
        </authorList>
    </citation>
    <scope>NUCLEOTIDE SEQUENCE [LARGE SCALE GENOMIC DNA]</scope>
    <source>
        <strain evidence="6 7">DSM 27194</strain>
    </source>
</reference>
<evidence type="ECO:0000313" key="6">
    <source>
        <dbReference type="EMBL" id="RSH77398.1"/>
    </source>
</evidence>
<accession>A0A427XEX1</accession>
<dbReference type="AlphaFoldDB" id="A0A427XEX1"/>
<dbReference type="PANTHER" id="PTHR19317">
    <property type="entry name" value="PRENYLATED RAB ACCEPTOR 1-RELATED"/>
    <property type="match status" value="1"/>
</dbReference>
<keyword evidence="3 5" id="KW-1133">Transmembrane helix</keyword>
<sequence>MDMVGYLNTAQESVRSLKETRLAALRPVGEFFDYQRVSKPRDTSEYMRRAGYNVRYFSANYAVIVALLAVYSLITNPLLLIALGFLIGGFLGISRFVPEPIEFNGKVITPQNLYTGLFIIGIPLLWIAAPLSTVFWLIGSSGCVIGAHAGFLEPPVESEYEGIETV</sequence>
<name>A0A427XEX1_9TREE</name>
<evidence type="ECO:0000313" key="7">
    <source>
        <dbReference type="Proteomes" id="UP000279236"/>
    </source>
</evidence>
<proteinExistence type="inferred from homology"/>
<dbReference type="Proteomes" id="UP000279236">
    <property type="component" value="Unassembled WGS sequence"/>
</dbReference>
<dbReference type="Pfam" id="PF03208">
    <property type="entry name" value="PRA1"/>
    <property type="match status" value="1"/>
</dbReference>
<protein>
    <recommendedName>
        <fullName evidence="5">PRA1 family protein</fullName>
    </recommendedName>
</protein>
<comment type="caution">
    <text evidence="6">The sequence shown here is derived from an EMBL/GenBank/DDBJ whole genome shotgun (WGS) entry which is preliminary data.</text>
</comment>